<protein>
    <submittedName>
        <fullName evidence="3">Tetratricopeptide repeat domain protein</fullName>
    </submittedName>
</protein>
<gene>
    <name evidence="3" type="ORF">OP10G_0800</name>
</gene>
<evidence type="ECO:0000313" key="3">
    <source>
        <dbReference type="EMBL" id="AIE84168.1"/>
    </source>
</evidence>
<reference evidence="3 4" key="1">
    <citation type="journal article" date="2014" name="PLoS ONE">
        <title>The first complete genome sequence of the class fimbriimonadia in the phylum armatimonadetes.</title>
        <authorList>
            <person name="Hu Z.Y."/>
            <person name="Wang Y.Z."/>
            <person name="Im W.T."/>
            <person name="Wang S.Y."/>
            <person name="Zhao G.P."/>
            <person name="Zheng H.J."/>
            <person name="Quan Z.X."/>
        </authorList>
    </citation>
    <scope>NUCLEOTIDE SEQUENCE [LARGE SCALE GENOMIC DNA]</scope>
    <source>
        <strain evidence="3">Gsoil 348</strain>
    </source>
</reference>
<accession>A0A068NKR1</accession>
<keyword evidence="4" id="KW-1185">Reference proteome</keyword>
<dbReference type="SUPFAM" id="SSF48452">
    <property type="entry name" value="TPR-like"/>
    <property type="match status" value="1"/>
</dbReference>
<sequence length="188" mass="21806">MKRLVLGVGLWAVGIGCAMAAPAQDRLNSIWYYANERIDQQTDVWFDDGDFPASIQLLRVAHQLRPKDYEVVTNLGWMLENVQEWNNAEAVYHTYALENESDPDGSLPIAEFYFRRKKYETIASLLEPKISLQKHPHPNVYRILAHTYEKTGHLPDAERVWKQYIALAPKDLTAVQNLKRVEKKINQR</sequence>
<dbReference type="RefSeq" id="WP_025227186.1">
    <property type="nucleotide sequence ID" value="NZ_CP007139.1"/>
</dbReference>
<organism evidence="3 4">
    <name type="scientific">Fimbriimonas ginsengisoli Gsoil 348</name>
    <dbReference type="NCBI Taxonomy" id="661478"/>
    <lineage>
        <taxon>Bacteria</taxon>
        <taxon>Bacillati</taxon>
        <taxon>Armatimonadota</taxon>
        <taxon>Fimbriimonadia</taxon>
        <taxon>Fimbriimonadales</taxon>
        <taxon>Fimbriimonadaceae</taxon>
        <taxon>Fimbriimonas</taxon>
    </lineage>
</organism>
<evidence type="ECO:0000256" key="2">
    <source>
        <dbReference type="SAM" id="SignalP"/>
    </source>
</evidence>
<dbReference type="InterPro" id="IPR019734">
    <property type="entry name" value="TPR_rpt"/>
</dbReference>
<dbReference type="AlphaFoldDB" id="A0A068NKR1"/>
<dbReference type="OrthoDB" id="9766710at2"/>
<feature type="signal peptide" evidence="2">
    <location>
        <begin position="1"/>
        <end position="20"/>
    </location>
</feature>
<dbReference type="KEGG" id="fgi:OP10G_0800"/>
<feature type="repeat" description="TPR" evidence="1">
    <location>
        <begin position="138"/>
        <end position="171"/>
    </location>
</feature>
<keyword evidence="1" id="KW-0802">TPR repeat</keyword>
<dbReference type="PROSITE" id="PS51257">
    <property type="entry name" value="PROKAR_LIPOPROTEIN"/>
    <property type="match status" value="1"/>
</dbReference>
<dbReference type="STRING" id="661478.OP10G_0800"/>
<keyword evidence="2" id="KW-0732">Signal</keyword>
<dbReference type="PROSITE" id="PS50005">
    <property type="entry name" value="TPR"/>
    <property type="match status" value="1"/>
</dbReference>
<dbReference type="Proteomes" id="UP000027982">
    <property type="component" value="Chromosome"/>
</dbReference>
<evidence type="ECO:0000256" key="1">
    <source>
        <dbReference type="PROSITE-ProRule" id="PRU00339"/>
    </source>
</evidence>
<name>A0A068NKR1_FIMGI</name>
<evidence type="ECO:0000313" key="4">
    <source>
        <dbReference type="Proteomes" id="UP000027982"/>
    </source>
</evidence>
<feature type="chain" id="PRO_5001651703" evidence="2">
    <location>
        <begin position="21"/>
        <end position="188"/>
    </location>
</feature>
<dbReference type="Gene3D" id="1.25.40.10">
    <property type="entry name" value="Tetratricopeptide repeat domain"/>
    <property type="match status" value="1"/>
</dbReference>
<proteinExistence type="predicted"/>
<dbReference type="EMBL" id="CP007139">
    <property type="protein sequence ID" value="AIE84168.1"/>
    <property type="molecule type" value="Genomic_DNA"/>
</dbReference>
<dbReference type="InterPro" id="IPR011990">
    <property type="entry name" value="TPR-like_helical_dom_sf"/>
</dbReference>
<dbReference type="HOGENOM" id="CLU_1439147_0_0_0"/>